<dbReference type="GO" id="GO:0004540">
    <property type="term" value="F:RNA nuclease activity"/>
    <property type="evidence" value="ECO:0007669"/>
    <property type="project" value="InterPro"/>
</dbReference>
<dbReference type="Proteomes" id="UP000275772">
    <property type="component" value="Unassembled WGS sequence"/>
</dbReference>
<evidence type="ECO:0000313" key="3">
    <source>
        <dbReference type="EMBL" id="SZE99867.1"/>
    </source>
</evidence>
<dbReference type="SUPFAM" id="SSF53933">
    <property type="entry name" value="Microbial ribonucleases"/>
    <property type="match status" value="1"/>
</dbReference>
<evidence type="ECO:0000256" key="2">
    <source>
        <dbReference type="ARBA" id="ARBA00022801"/>
    </source>
</evidence>
<keyword evidence="1" id="KW-0540">Nuclease</keyword>
<evidence type="ECO:0000256" key="1">
    <source>
        <dbReference type="ARBA" id="ARBA00022722"/>
    </source>
</evidence>
<dbReference type="GO" id="GO:0016787">
    <property type="term" value="F:hydrolase activity"/>
    <property type="evidence" value="ECO:0007669"/>
    <property type="project" value="UniProtKB-KW"/>
</dbReference>
<dbReference type="EMBL" id="UNSH01000004">
    <property type="protein sequence ID" value="SZE99867.1"/>
    <property type="molecule type" value="Genomic_DNA"/>
</dbReference>
<dbReference type="AlphaFoldDB" id="A0A383UJ30"/>
<dbReference type="Gene3D" id="3.10.450.30">
    <property type="entry name" value="Microbial ribonucleases"/>
    <property type="match status" value="1"/>
</dbReference>
<dbReference type="InterPro" id="IPR016191">
    <property type="entry name" value="Ribonuclease/ribotoxin"/>
</dbReference>
<dbReference type="GO" id="GO:0003723">
    <property type="term" value="F:RNA binding"/>
    <property type="evidence" value="ECO:0007669"/>
    <property type="project" value="InterPro"/>
</dbReference>
<evidence type="ECO:0000313" key="4">
    <source>
        <dbReference type="Proteomes" id="UP000275772"/>
    </source>
</evidence>
<accession>A0A383UJ30</accession>
<name>A0A383UJ30_BLUHO</name>
<proteinExistence type="predicted"/>
<gene>
    <name evidence="3" type="ORF">BLGHR1_10586</name>
</gene>
<sequence length="402" mass="46209">MVQSCSGRPERRDSKVCSMREMKGLSPLYLVLTSLLVYTISANVVESDFICEKDVVPKHKINTAIFNACSSFSDLTSKNKFPAEFDPSTTYFIQDAILFSWPVVIHGDQYIKGHAGKFRLLLDSSCVFYGMIIINKNEPVTRCYQPVESEYSQDLSSSSGPRKQPILRGYRCQNKIFDMSSNENMVRTAKNFQKTLKDSQNRIHLHRFEAVNELFHSSVYLVPNESARTENYRTENSPTPYFIVMNSQFKILDMVYKSNNIWTRCDKLFENEPEPRYSSDIVSNSIGEINFPGVKSYKCGPYKFTRKSVNSHMQLGCNVMLQYDKSSNTLNGKQDTGSITPNLGTFITLKQSLKLPEAVFQSIGRDKQEPNKAFIFFDKNCNFYGAYWYHKRNFQKCDELSP</sequence>
<reference evidence="3 4" key="1">
    <citation type="submission" date="2017-11" db="EMBL/GenBank/DDBJ databases">
        <authorList>
            <person name="Kracher B."/>
        </authorList>
    </citation>
    <scope>NUCLEOTIDE SEQUENCE [LARGE SCALE GENOMIC DNA]</scope>
    <source>
        <strain evidence="3 4">RACE1</strain>
    </source>
</reference>
<dbReference type="VEuPathDB" id="FungiDB:BLGHR1_10586"/>
<protein>
    <submittedName>
        <fullName evidence="3">Uncharacterized protein</fullName>
    </submittedName>
</protein>
<organism evidence="3 4">
    <name type="scientific">Blumeria hordei</name>
    <name type="common">Barley powdery mildew</name>
    <name type="synonym">Blumeria graminis f. sp. hordei</name>
    <dbReference type="NCBI Taxonomy" id="2867405"/>
    <lineage>
        <taxon>Eukaryota</taxon>
        <taxon>Fungi</taxon>
        <taxon>Dikarya</taxon>
        <taxon>Ascomycota</taxon>
        <taxon>Pezizomycotina</taxon>
        <taxon>Leotiomycetes</taxon>
        <taxon>Erysiphales</taxon>
        <taxon>Erysiphaceae</taxon>
        <taxon>Blumeria</taxon>
    </lineage>
</organism>
<keyword evidence="2" id="KW-0378">Hydrolase</keyword>